<dbReference type="SUPFAM" id="SSF56935">
    <property type="entry name" value="Porins"/>
    <property type="match status" value="1"/>
</dbReference>
<evidence type="ECO:0000256" key="1">
    <source>
        <dbReference type="ARBA" id="ARBA00004442"/>
    </source>
</evidence>
<dbReference type="PATRIC" id="fig|1292034.3.peg.3363"/>
<dbReference type="Pfam" id="PF07715">
    <property type="entry name" value="Plug"/>
    <property type="match status" value="1"/>
</dbReference>
<name>R0EF61_CAUVI</name>
<feature type="domain" description="TonB-dependent receptor plug" evidence="7">
    <location>
        <begin position="61"/>
        <end position="173"/>
    </location>
</feature>
<comment type="subcellular location">
    <subcellularLocation>
        <location evidence="1 4">Cell outer membrane</location>
    </subcellularLocation>
</comment>
<dbReference type="NCBIfam" id="TIGR01782">
    <property type="entry name" value="TonB-Xanth-Caul"/>
    <property type="match status" value="1"/>
</dbReference>
<dbReference type="InterPro" id="IPR037066">
    <property type="entry name" value="Plug_dom_sf"/>
</dbReference>
<accession>R0EF61</accession>
<dbReference type="Gene3D" id="2.170.130.10">
    <property type="entry name" value="TonB-dependent receptor, plug domain"/>
    <property type="match status" value="1"/>
</dbReference>
<protein>
    <submittedName>
        <fullName evidence="8">TonB-dependent receptor</fullName>
    </submittedName>
</protein>
<dbReference type="InterPro" id="IPR010104">
    <property type="entry name" value="TonB_rcpt_bac"/>
</dbReference>
<gene>
    <name evidence="8" type="ORF">OR37_03392</name>
</gene>
<evidence type="ECO:0000256" key="5">
    <source>
        <dbReference type="SAM" id="SignalP"/>
    </source>
</evidence>
<dbReference type="InterPro" id="IPR012910">
    <property type="entry name" value="Plug_dom"/>
</dbReference>
<dbReference type="AlphaFoldDB" id="R0EF61"/>
<keyword evidence="5" id="KW-0732">Signal</keyword>
<feature type="chain" id="PRO_5004339818" evidence="5">
    <location>
        <begin position="31"/>
        <end position="1023"/>
    </location>
</feature>
<feature type="domain" description="TonB-dependent receptor-like beta-barrel" evidence="6">
    <location>
        <begin position="590"/>
        <end position="990"/>
    </location>
</feature>
<dbReference type="PANTHER" id="PTHR40980:SF3">
    <property type="entry name" value="TONB-DEPENDENT RECEPTOR-LIKE BETA-BARREL DOMAIN-CONTAINING PROTEIN"/>
    <property type="match status" value="1"/>
</dbReference>
<evidence type="ECO:0000256" key="2">
    <source>
        <dbReference type="ARBA" id="ARBA00023136"/>
    </source>
</evidence>
<evidence type="ECO:0000256" key="3">
    <source>
        <dbReference type="ARBA" id="ARBA00023237"/>
    </source>
</evidence>
<dbReference type="Pfam" id="PF00593">
    <property type="entry name" value="TonB_dep_Rec_b-barrel"/>
    <property type="match status" value="1"/>
</dbReference>
<dbReference type="GO" id="GO:0009279">
    <property type="term" value="C:cell outer membrane"/>
    <property type="evidence" value="ECO:0007669"/>
    <property type="project" value="UniProtKB-SubCell"/>
</dbReference>
<evidence type="ECO:0000313" key="9">
    <source>
        <dbReference type="Proteomes" id="UP000013063"/>
    </source>
</evidence>
<dbReference type="EMBL" id="APMP01000027">
    <property type="protein sequence ID" value="ENZ80674.1"/>
    <property type="molecule type" value="Genomic_DNA"/>
</dbReference>
<keyword evidence="4" id="KW-0798">TonB box</keyword>
<dbReference type="eggNOG" id="COG1629">
    <property type="taxonomic scope" value="Bacteria"/>
</dbReference>
<dbReference type="PANTHER" id="PTHR40980">
    <property type="entry name" value="PLUG DOMAIN-CONTAINING PROTEIN"/>
    <property type="match status" value="1"/>
</dbReference>
<dbReference type="STRING" id="1292034.OR37_03392"/>
<keyword evidence="8" id="KW-0675">Receptor</keyword>
<comment type="similarity">
    <text evidence="4">Belongs to the TonB-dependent receptor family.</text>
</comment>
<dbReference type="OrthoDB" id="5476657at2"/>
<dbReference type="Proteomes" id="UP000013063">
    <property type="component" value="Unassembled WGS sequence"/>
</dbReference>
<comment type="caution">
    <text evidence="8">The sequence shown here is derived from an EMBL/GenBank/DDBJ whole genome shotgun (WGS) entry which is preliminary data.</text>
</comment>
<dbReference type="RefSeq" id="WP_004622521.1">
    <property type="nucleotide sequence ID" value="NZ_APMP01000027.1"/>
</dbReference>
<dbReference type="eggNOG" id="COG4771">
    <property type="taxonomic scope" value="Bacteria"/>
</dbReference>
<dbReference type="Gene3D" id="2.40.170.20">
    <property type="entry name" value="TonB-dependent receptor, beta-barrel domain"/>
    <property type="match status" value="2"/>
</dbReference>
<keyword evidence="3" id="KW-0998">Cell outer membrane</keyword>
<dbReference type="InterPro" id="IPR036942">
    <property type="entry name" value="Beta-barrel_TonB_sf"/>
</dbReference>
<keyword evidence="2 4" id="KW-0472">Membrane</keyword>
<proteinExistence type="inferred from homology"/>
<keyword evidence="9" id="KW-1185">Reference proteome</keyword>
<evidence type="ECO:0000259" key="7">
    <source>
        <dbReference type="Pfam" id="PF07715"/>
    </source>
</evidence>
<evidence type="ECO:0000313" key="8">
    <source>
        <dbReference type="EMBL" id="ENZ80674.1"/>
    </source>
</evidence>
<sequence length="1023" mass="109910" precursor="true">MQKQALVLRLRAALLGATMLSGLVAAEAHAQTAPAASNGDAVEEVIVTGYRKSLAQSTVAKREATSFADSIFAEDIGKFPDSNIAESFNRIPGITITRDITGEGTNVAIRGLGSNFTNVTLNGASIAVASSGATDAQGTDRSVDLSFFPTDLFTKLTVNKSYSADLLEGGAAGNIDMRSARPFDRPGQHITYSLQGVKPSGADLGGKGSLILSKTWDTFGVLFGVSGQRLHTDTRGYETIGFTNPNLSAAQCGATSGCNPTGGGNWTIPSTVPVGAGAGLVAGTTIDQAFLLSKNPGATIQQIDNGLLPRLGRPSAEFGTRDRINLVGSVEWRPTENLSFYLDGMYGYKNNDLQREDMAWIVRNGAAIPLNTKYDKTDCSAGCTVTQGTYANSQFFLEYRPYLEKTELWGVNPGGEWRINDKLKVEGQVNYAKSTFHRESPTFGPVTALGQGTTVDYTYNPTGIPTIKSSVDLNNPANFVWTGGRLNMQDEKRWYETKGARGSVTWGDEKLNLKFGGNYDDVSRTIRGYDNSQAWQNATCGDNPNIYLPAPNGQPPCQGLNQPGAAPAGYPTYPGYGTGYTAGQTTPLTYGGSLIPTANLASFLKPGPAGFVTVDWDAVKKATNYDKFHDNTPETGGSNTGASGGYINEKNAAAYTEVNGVTQVLDNDLRFNVGVRYVHTKQTIGGRVSVADPRNTPASGQLPDGARYPNLVNFVYVENTYSKWLPAANIAYDVSEHAVARAAVSETMTRPDPAAQLPGVSFSAPSADQATIGNSALKPYFSKNIDLGFEFYTGQEGVIAVNAFRKSITGFTTNNVVTQPFSYLAQYGITYDTLNDTQKTAINSRGGPNSAQVQIQSQINVPNKLTINGLEFQWVQPLDFLTRRFGVEGLGVNANATIVDQTSDGPAIAYGVAKYTYNLTGYYEHHGVSLRLTQTFRQGSQSSGANQNGIGSAALFTDDYKQVDFSSSFDLEKLFGLRNLPQVTFNAINLTNAAQRSYFQYSNATFTYYKPGREFLLGVRATF</sequence>
<feature type="signal peptide" evidence="5">
    <location>
        <begin position="1"/>
        <end position="30"/>
    </location>
</feature>
<evidence type="ECO:0000256" key="4">
    <source>
        <dbReference type="RuleBase" id="RU003357"/>
    </source>
</evidence>
<evidence type="ECO:0000259" key="6">
    <source>
        <dbReference type="Pfam" id="PF00593"/>
    </source>
</evidence>
<organism evidence="8 9">
    <name type="scientific">Caulobacter vibrioides OR37</name>
    <dbReference type="NCBI Taxonomy" id="1292034"/>
    <lineage>
        <taxon>Bacteria</taxon>
        <taxon>Pseudomonadati</taxon>
        <taxon>Pseudomonadota</taxon>
        <taxon>Alphaproteobacteria</taxon>
        <taxon>Caulobacterales</taxon>
        <taxon>Caulobacteraceae</taxon>
        <taxon>Caulobacter</taxon>
    </lineage>
</organism>
<reference evidence="8 9" key="1">
    <citation type="journal article" date="2013" name="Genome Announc.">
        <title>Draft Genome Sequence for Caulobacter sp. Strain OR37, a Bacterium Tolerant to Heavy Metals.</title>
        <authorList>
            <person name="Utturkar S.M."/>
            <person name="Bollmann A."/>
            <person name="Brzoska R.M."/>
            <person name="Klingeman D.M."/>
            <person name="Epstein S.E."/>
            <person name="Palumbo A.V."/>
            <person name="Brown S.D."/>
        </authorList>
    </citation>
    <scope>NUCLEOTIDE SEQUENCE [LARGE SCALE GENOMIC DNA]</scope>
    <source>
        <strain evidence="8 9">OR37</strain>
    </source>
</reference>
<dbReference type="InterPro" id="IPR000531">
    <property type="entry name" value="Beta-barrel_TonB"/>
</dbReference>